<dbReference type="GO" id="GO:0022857">
    <property type="term" value="F:transmembrane transporter activity"/>
    <property type="evidence" value="ECO:0007669"/>
    <property type="project" value="InterPro"/>
</dbReference>
<feature type="transmembrane region" description="Helical" evidence="8">
    <location>
        <begin position="63"/>
        <end position="79"/>
    </location>
</feature>
<dbReference type="CDD" id="cd06579">
    <property type="entry name" value="TM_PBP1_transp_AraH_like"/>
    <property type="match status" value="1"/>
</dbReference>
<dbReference type="EMBL" id="QYUL01000003">
    <property type="protein sequence ID" value="RJF79654.1"/>
    <property type="molecule type" value="Genomic_DNA"/>
</dbReference>
<evidence type="ECO:0000256" key="2">
    <source>
        <dbReference type="ARBA" id="ARBA00022448"/>
    </source>
</evidence>
<evidence type="ECO:0000256" key="5">
    <source>
        <dbReference type="ARBA" id="ARBA00022692"/>
    </source>
</evidence>
<evidence type="ECO:0000313" key="10">
    <source>
        <dbReference type="Proteomes" id="UP000283458"/>
    </source>
</evidence>
<keyword evidence="5 8" id="KW-0812">Transmembrane</keyword>
<feature type="transmembrane region" description="Helical" evidence="8">
    <location>
        <begin position="143"/>
        <end position="161"/>
    </location>
</feature>
<dbReference type="Pfam" id="PF02653">
    <property type="entry name" value="BPD_transp_2"/>
    <property type="match status" value="1"/>
</dbReference>
<comment type="caution">
    <text evidence="9">The sequence shown here is derived from an EMBL/GenBank/DDBJ whole genome shotgun (WGS) entry which is preliminary data.</text>
</comment>
<protein>
    <submittedName>
        <fullName evidence="9">ABC transporter permease</fullName>
    </submittedName>
</protein>
<reference evidence="9 10" key="1">
    <citation type="submission" date="2018-09" db="EMBL/GenBank/DDBJ databases">
        <authorList>
            <person name="Zhu H."/>
        </authorList>
    </citation>
    <scope>NUCLEOTIDE SEQUENCE [LARGE SCALE GENOMIC DNA]</scope>
    <source>
        <strain evidence="9 10">K2W22B-5</strain>
    </source>
</reference>
<evidence type="ECO:0000256" key="6">
    <source>
        <dbReference type="ARBA" id="ARBA00022989"/>
    </source>
</evidence>
<keyword evidence="4" id="KW-0997">Cell inner membrane</keyword>
<accession>A0A418VT40</accession>
<feature type="transmembrane region" description="Helical" evidence="8">
    <location>
        <begin position="182"/>
        <end position="203"/>
    </location>
</feature>
<dbReference type="GO" id="GO:0005886">
    <property type="term" value="C:plasma membrane"/>
    <property type="evidence" value="ECO:0007669"/>
    <property type="project" value="UniProtKB-SubCell"/>
</dbReference>
<evidence type="ECO:0000256" key="3">
    <source>
        <dbReference type="ARBA" id="ARBA00022475"/>
    </source>
</evidence>
<proteinExistence type="predicted"/>
<sequence length="340" mass="35434">MTTAATVSTGATEPPKKPRNIDVVQFLEKYGVLMFLIVLCVAFGMSSPNFLSVRNLTNILTEVSIYGIVAVGMTCVILTGGVDLAVGSVLAFGALAGAWVVTNVGAGAFFGMGFLVALLISCAIGTLTGYIHGKTITLFNVPPFIVTLGGMTIWRGATLMMNDGAPIAGFDAGYRWWGRGDVLGIPVPVLVLFVVAAAGYVVLRYTRYGRQIYAVGGNPEAARLTGINVPRVLVSVYVIVGFLAGLAGFLLSARLGSAEAIAGSSYELRIIASVVIGGTSLFGGMGGIGGTMIGALLIGVLLNGLVMMNVSPYFQQIVMGVIIVLAVAFDTYAKMRRGKR</sequence>
<feature type="transmembrane region" description="Helical" evidence="8">
    <location>
        <begin position="232"/>
        <end position="253"/>
    </location>
</feature>
<dbReference type="OrthoDB" id="7351039at2"/>
<feature type="transmembrane region" description="Helical" evidence="8">
    <location>
        <begin position="109"/>
        <end position="131"/>
    </location>
</feature>
<evidence type="ECO:0000313" key="9">
    <source>
        <dbReference type="EMBL" id="RJF79654.1"/>
    </source>
</evidence>
<dbReference type="PANTHER" id="PTHR32196">
    <property type="entry name" value="ABC TRANSPORTER PERMEASE PROTEIN YPHD-RELATED-RELATED"/>
    <property type="match status" value="1"/>
</dbReference>
<comment type="subcellular location">
    <subcellularLocation>
        <location evidence="1">Cell membrane</location>
        <topology evidence="1">Multi-pass membrane protein</topology>
    </subcellularLocation>
</comment>
<keyword evidence="2" id="KW-0813">Transport</keyword>
<dbReference type="PANTHER" id="PTHR32196:SF21">
    <property type="entry name" value="ABC TRANSPORTER PERMEASE PROTEIN YPHD-RELATED"/>
    <property type="match status" value="1"/>
</dbReference>
<dbReference type="RefSeq" id="WP_119833110.1">
    <property type="nucleotide sequence ID" value="NZ_QYUL01000003.1"/>
</dbReference>
<evidence type="ECO:0000256" key="1">
    <source>
        <dbReference type="ARBA" id="ARBA00004651"/>
    </source>
</evidence>
<keyword evidence="3" id="KW-1003">Cell membrane</keyword>
<feature type="transmembrane region" description="Helical" evidence="8">
    <location>
        <begin position="313"/>
        <end position="333"/>
    </location>
</feature>
<name>A0A418VT40_9PROT</name>
<dbReference type="InterPro" id="IPR001851">
    <property type="entry name" value="ABC_transp_permease"/>
</dbReference>
<evidence type="ECO:0000256" key="4">
    <source>
        <dbReference type="ARBA" id="ARBA00022519"/>
    </source>
</evidence>
<organism evidence="9 10">
    <name type="scientific">Azospirillum cavernae</name>
    <dbReference type="NCBI Taxonomy" id="2320860"/>
    <lineage>
        <taxon>Bacteria</taxon>
        <taxon>Pseudomonadati</taxon>
        <taxon>Pseudomonadota</taxon>
        <taxon>Alphaproteobacteria</taxon>
        <taxon>Rhodospirillales</taxon>
        <taxon>Azospirillaceae</taxon>
        <taxon>Azospirillum</taxon>
    </lineage>
</organism>
<keyword evidence="10" id="KW-1185">Reference proteome</keyword>
<keyword evidence="7 8" id="KW-0472">Membrane</keyword>
<evidence type="ECO:0000256" key="7">
    <source>
        <dbReference type="ARBA" id="ARBA00023136"/>
    </source>
</evidence>
<feature type="transmembrane region" description="Helical" evidence="8">
    <location>
        <begin position="274"/>
        <end position="301"/>
    </location>
</feature>
<keyword evidence="6 8" id="KW-1133">Transmembrane helix</keyword>
<evidence type="ECO:0000256" key="8">
    <source>
        <dbReference type="SAM" id="Phobius"/>
    </source>
</evidence>
<gene>
    <name evidence="9" type="ORF">D3877_20275</name>
</gene>
<feature type="transmembrane region" description="Helical" evidence="8">
    <location>
        <begin position="30"/>
        <end position="51"/>
    </location>
</feature>
<dbReference type="Proteomes" id="UP000283458">
    <property type="component" value="Unassembled WGS sequence"/>
</dbReference>
<dbReference type="AlphaFoldDB" id="A0A418VT40"/>